<evidence type="ECO:0000313" key="1">
    <source>
        <dbReference type="EMBL" id="HEB73866.1"/>
    </source>
</evidence>
<organism evidence="1">
    <name type="scientific">Desulfofervidus auxilii</name>
    <dbReference type="NCBI Taxonomy" id="1621989"/>
    <lineage>
        <taxon>Bacteria</taxon>
        <taxon>Pseudomonadati</taxon>
        <taxon>Thermodesulfobacteriota</taxon>
        <taxon>Candidatus Desulfofervidia</taxon>
        <taxon>Candidatus Desulfofervidales</taxon>
        <taxon>Candidatus Desulfofervidaceae</taxon>
        <taxon>Candidatus Desulfofervidus</taxon>
    </lineage>
</organism>
<dbReference type="EMBL" id="DRKW01000079">
    <property type="protein sequence ID" value="HEB73866.1"/>
    <property type="molecule type" value="Genomic_DNA"/>
</dbReference>
<accession>A0A7V1N2D4</accession>
<protein>
    <submittedName>
        <fullName evidence="1">NAD-dependent dehydratase</fullName>
    </submittedName>
</protein>
<reference evidence="1" key="1">
    <citation type="journal article" date="2020" name="mSystems">
        <title>Genome- and Community-Level Interaction Insights into Carbon Utilization and Element Cycling Functions of Hydrothermarchaeota in Hydrothermal Sediment.</title>
        <authorList>
            <person name="Zhou Z."/>
            <person name="Liu Y."/>
            <person name="Xu W."/>
            <person name="Pan J."/>
            <person name="Luo Z.H."/>
            <person name="Li M."/>
        </authorList>
    </citation>
    <scope>NUCLEOTIDE SEQUENCE [LARGE SCALE GENOMIC DNA]</scope>
    <source>
        <strain evidence="1">HyVt-45</strain>
    </source>
</reference>
<gene>
    <name evidence="1" type="ORF">ENJ03_01415</name>
</gene>
<feature type="non-terminal residue" evidence="1">
    <location>
        <position position="1"/>
    </location>
</feature>
<name>A0A7V1N2D4_DESA2</name>
<sequence>VRGRKSDNRLIYNKLGWKPTQPLRVGLEKTYRWIEEQVKRNKLL</sequence>
<proteinExistence type="predicted"/>
<dbReference type="Proteomes" id="UP000886268">
    <property type="component" value="Unassembled WGS sequence"/>
</dbReference>
<dbReference type="SUPFAM" id="SSF51735">
    <property type="entry name" value="NAD(P)-binding Rossmann-fold domains"/>
    <property type="match status" value="1"/>
</dbReference>
<dbReference type="AlphaFoldDB" id="A0A7V1N2D4"/>
<comment type="caution">
    <text evidence="1">The sequence shown here is derived from an EMBL/GenBank/DDBJ whole genome shotgun (WGS) entry which is preliminary data.</text>
</comment>
<dbReference type="Gene3D" id="3.90.25.10">
    <property type="entry name" value="UDP-galactose 4-epimerase, domain 1"/>
    <property type="match status" value="1"/>
</dbReference>
<dbReference type="InterPro" id="IPR036291">
    <property type="entry name" value="NAD(P)-bd_dom_sf"/>
</dbReference>